<name>A0A409X375_PSICY</name>
<dbReference type="AlphaFoldDB" id="A0A409X375"/>
<gene>
    <name evidence="1" type="ORF">CVT25_004201</name>
</gene>
<dbReference type="InParanoid" id="A0A409X375"/>
<sequence>MSNTSIFANSKALIGGMLHLNDLIKKGVENGNILDIIQRQKIGVAQKSGVFTDTIKAHEHLFFWAPVLEYYCKCNKADFDTAKFSAKYKILHQEQFCMASGLVERSGAAVSEERETGKVGAVPTRMHKENLRESTGGGNLRDDTRLIPILKTLK</sequence>
<evidence type="ECO:0000313" key="1">
    <source>
        <dbReference type="EMBL" id="PPQ85196.1"/>
    </source>
</evidence>
<evidence type="ECO:0000313" key="2">
    <source>
        <dbReference type="Proteomes" id="UP000283269"/>
    </source>
</evidence>
<accession>A0A409X375</accession>
<organism evidence="1 2">
    <name type="scientific">Psilocybe cyanescens</name>
    <dbReference type="NCBI Taxonomy" id="93625"/>
    <lineage>
        <taxon>Eukaryota</taxon>
        <taxon>Fungi</taxon>
        <taxon>Dikarya</taxon>
        <taxon>Basidiomycota</taxon>
        <taxon>Agaricomycotina</taxon>
        <taxon>Agaricomycetes</taxon>
        <taxon>Agaricomycetidae</taxon>
        <taxon>Agaricales</taxon>
        <taxon>Agaricineae</taxon>
        <taxon>Strophariaceae</taxon>
        <taxon>Psilocybe</taxon>
    </lineage>
</organism>
<proteinExistence type="predicted"/>
<dbReference type="Proteomes" id="UP000283269">
    <property type="component" value="Unassembled WGS sequence"/>
</dbReference>
<keyword evidence="2" id="KW-1185">Reference proteome</keyword>
<reference evidence="1 2" key="1">
    <citation type="journal article" date="2018" name="Evol. Lett.">
        <title>Horizontal gene cluster transfer increased hallucinogenic mushroom diversity.</title>
        <authorList>
            <person name="Reynolds H.T."/>
            <person name="Vijayakumar V."/>
            <person name="Gluck-Thaler E."/>
            <person name="Korotkin H.B."/>
            <person name="Matheny P.B."/>
            <person name="Slot J.C."/>
        </authorList>
    </citation>
    <scope>NUCLEOTIDE SEQUENCE [LARGE SCALE GENOMIC DNA]</scope>
    <source>
        <strain evidence="1 2">2631</strain>
    </source>
</reference>
<protein>
    <submittedName>
        <fullName evidence="1">Uncharacterized protein</fullName>
    </submittedName>
</protein>
<comment type="caution">
    <text evidence="1">The sequence shown here is derived from an EMBL/GenBank/DDBJ whole genome shotgun (WGS) entry which is preliminary data.</text>
</comment>
<dbReference type="EMBL" id="NHYD01002742">
    <property type="protein sequence ID" value="PPQ85196.1"/>
    <property type="molecule type" value="Genomic_DNA"/>
</dbReference>